<dbReference type="SUPFAM" id="SSF51735">
    <property type="entry name" value="NAD(P)-binding Rossmann-fold domains"/>
    <property type="match status" value="1"/>
</dbReference>
<sequence>MTVLIAGPTGATGQLLVEQLLDRGVGVRAVVRPGSRLPERVTTHKNRELLEVIQGTVLDMDDEELQTHVQGCGGVASCLGHNLTMKGLYGKPRRLVRDSVRKLYRALESPRTQEPVKLVLMNTAGNRHREAGETVSPPEYLVTGLIRMLLPPHADNEQAADVLAREVGTEHPSLEWVVVRPDNLTDQGDVQPYTVHPSPIRSAIFNPGQTSRITVAHFMAELFTDGELWSAWKGRMPVVYNT</sequence>
<dbReference type="STRING" id="1480694.DC28_13675"/>
<dbReference type="Proteomes" id="UP000029692">
    <property type="component" value="Unassembled WGS sequence"/>
</dbReference>
<dbReference type="InterPro" id="IPR016040">
    <property type="entry name" value="NAD(P)-bd_dom"/>
</dbReference>
<dbReference type="eggNOG" id="COG0702">
    <property type="taxonomic scope" value="Bacteria"/>
</dbReference>
<dbReference type="AlphaFoldDB" id="A0A098QTD7"/>
<evidence type="ECO:0000313" key="3">
    <source>
        <dbReference type="Proteomes" id="UP000029692"/>
    </source>
</evidence>
<proteinExistence type="predicted"/>
<accession>A0A098QTD7</accession>
<dbReference type="OrthoDB" id="9785372at2"/>
<evidence type="ECO:0000259" key="1">
    <source>
        <dbReference type="Pfam" id="PF13460"/>
    </source>
</evidence>
<gene>
    <name evidence="2" type="ORF">DC28_13675</name>
</gene>
<dbReference type="InterPro" id="IPR036291">
    <property type="entry name" value="NAD(P)-bd_dom_sf"/>
</dbReference>
<dbReference type="EMBL" id="JNUP01000071">
    <property type="protein sequence ID" value="KGE70979.1"/>
    <property type="molecule type" value="Genomic_DNA"/>
</dbReference>
<dbReference type="Pfam" id="PF13460">
    <property type="entry name" value="NAD_binding_10"/>
    <property type="match status" value="1"/>
</dbReference>
<dbReference type="Gene3D" id="3.40.50.720">
    <property type="entry name" value="NAD(P)-binding Rossmann-like Domain"/>
    <property type="match status" value="1"/>
</dbReference>
<reference evidence="2 3" key="1">
    <citation type="submission" date="2014-05" db="EMBL/GenBank/DDBJ databases">
        <title>De novo Genome Sequence of Spirocheata sp.</title>
        <authorList>
            <person name="Shivani Y."/>
            <person name="Subhash Y."/>
            <person name="Tushar L."/>
            <person name="Sasikala C."/>
            <person name="Ramana C.V."/>
        </authorList>
    </citation>
    <scope>NUCLEOTIDE SEQUENCE [LARGE SCALE GENOMIC DNA]</scope>
    <source>
        <strain evidence="2 3">JC230</strain>
    </source>
</reference>
<feature type="domain" description="NAD(P)-binding" evidence="1">
    <location>
        <begin position="7"/>
        <end position="225"/>
    </location>
</feature>
<dbReference type="RefSeq" id="WP_037549652.1">
    <property type="nucleotide sequence ID" value="NZ_JNUP01000071.1"/>
</dbReference>
<name>A0A098QTD7_9SPIO</name>
<evidence type="ECO:0000313" key="2">
    <source>
        <dbReference type="EMBL" id="KGE70979.1"/>
    </source>
</evidence>
<comment type="caution">
    <text evidence="2">The sequence shown here is derived from an EMBL/GenBank/DDBJ whole genome shotgun (WGS) entry which is preliminary data.</text>
</comment>
<protein>
    <recommendedName>
        <fullName evidence="1">NAD(P)-binding domain-containing protein</fullName>
    </recommendedName>
</protein>
<organism evidence="2 3">
    <name type="scientific">Spirochaeta lutea</name>
    <dbReference type="NCBI Taxonomy" id="1480694"/>
    <lineage>
        <taxon>Bacteria</taxon>
        <taxon>Pseudomonadati</taxon>
        <taxon>Spirochaetota</taxon>
        <taxon>Spirochaetia</taxon>
        <taxon>Spirochaetales</taxon>
        <taxon>Spirochaetaceae</taxon>
        <taxon>Spirochaeta</taxon>
    </lineage>
</organism>
<keyword evidence="3" id="KW-1185">Reference proteome</keyword>
<dbReference type="PANTHER" id="PTHR15020:SF11">
    <property type="entry name" value="OS06G0360300 PROTEIN"/>
    <property type="match status" value="1"/>
</dbReference>
<dbReference type="PANTHER" id="PTHR15020">
    <property type="entry name" value="FLAVIN REDUCTASE-RELATED"/>
    <property type="match status" value="1"/>
</dbReference>